<reference evidence="4 5" key="1">
    <citation type="submission" date="2019-05" db="EMBL/GenBank/DDBJ databases">
        <title>Verrucobacter flavum gen. nov., sp. nov. a new member of the family Verrucomicrobiaceae.</title>
        <authorList>
            <person name="Szuroczki S."/>
            <person name="Abbaszade G."/>
            <person name="Szabo A."/>
            <person name="Felfoldi T."/>
            <person name="Schumann P."/>
            <person name="Boka K."/>
            <person name="Keki Z."/>
            <person name="Toumi M."/>
            <person name="Toth E."/>
        </authorList>
    </citation>
    <scope>NUCLEOTIDE SEQUENCE [LARGE SCALE GENOMIC DNA]</scope>
    <source>
        <strain evidence="4 5">MG-N-17</strain>
    </source>
</reference>
<evidence type="ECO:0000313" key="4">
    <source>
        <dbReference type="EMBL" id="TLD71230.1"/>
    </source>
</evidence>
<keyword evidence="3" id="KW-0479">Metal-binding</keyword>
<keyword evidence="3" id="KW-0460">Magnesium</keyword>
<feature type="binding site" evidence="3">
    <location>
        <position position="44"/>
    </location>
    <ligand>
        <name>Mg(2+)</name>
        <dbReference type="ChEBI" id="CHEBI:18420"/>
        <label>1</label>
    </ligand>
</feature>
<feature type="binding site" evidence="3">
    <location>
        <position position="258"/>
    </location>
    <ligand>
        <name>Mg(2+)</name>
        <dbReference type="ChEBI" id="CHEBI:18420"/>
        <label>1</label>
    </ligand>
</feature>
<feature type="binding site" evidence="3">
    <location>
        <position position="46"/>
    </location>
    <ligand>
        <name>Mg(2+)</name>
        <dbReference type="ChEBI" id="CHEBI:18420"/>
        <label>1</label>
    </ligand>
</feature>
<dbReference type="AlphaFoldDB" id="A0A5R8KG15"/>
<dbReference type="GO" id="GO:0046872">
    <property type="term" value="F:metal ion binding"/>
    <property type="evidence" value="ECO:0007669"/>
    <property type="project" value="UniProtKB-KW"/>
</dbReference>
<dbReference type="InterPro" id="IPR005502">
    <property type="entry name" value="Ribosyl_crysJ1"/>
</dbReference>
<dbReference type="InterPro" id="IPR050792">
    <property type="entry name" value="ADP-ribosylglycohydrolase"/>
</dbReference>
<comment type="similarity">
    <text evidence="1">Belongs to the ADP-ribosylglycohydrolase family.</text>
</comment>
<gene>
    <name evidence="4" type="ORF">FEM03_09615</name>
</gene>
<sequence>MWGSVVGDALGVPVEFLTREEISANPVSGMRGYGTHQQPAGTWSDDTSLMICTVESLLGSNTLNTRDMATRFRRWLLEGHWTPYGEVFDLGIATRQALARFCAGKPPERCGGREEFDNGNGSLMRVLPACLWFHTAHISTQLEAIHRVSSITHAHPRALIACGFFTLMVRALFAGKPPAEALQDAWQQAKSYYTVLEEFAGEWSHFARLDPATFAQIPQSEIRGSGYCVHTLEASIWCLLHGSSFEDTLLQAVNLGEDTDTTGSVTGALAGLHYGYAAIPPAWLELLARRYEIKSVFKVFATRLRC</sequence>
<evidence type="ECO:0000256" key="1">
    <source>
        <dbReference type="ARBA" id="ARBA00010702"/>
    </source>
</evidence>
<evidence type="ECO:0000256" key="2">
    <source>
        <dbReference type="ARBA" id="ARBA00022801"/>
    </source>
</evidence>
<accession>A0A5R8KG15</accession>
<dbReference type="PANTHER" id="PTHR16222">
    <property type="entry name" value="ADP-RIBOSYLGLYCOHYDROLASE"/>
    <property type="match status" value="1"/>
</dbReference>
<proteinExistence type="inferred from homology"/>
<comment type="cofactor">
    <cofactor evidence="3">
        <name>Mg(2+)</name>
        <dbReference type="ChEBI" id="CHEBI:18420"/>
    </cofactor>
    <text evidence="3">Binds 2 magnesium ions per subunit.</text>
</comment>
<feature type="binding site" evidence="3">
    <location>
        <position position="45"/>
    </location>
    <ligand>
        <name>Mg(2+)</name>
        <dbReference type="ChEBI" id="CHEBI:18420"/>
        <label>1</label>
    </ligand>
</feature>
<name>A0A5R8KG15_9BACT</name>
<evidence type="ECO:0000256" key="3">
    <source>
        <dbReference type="PIRSR" id="PIRSR605502-1"/>
    </source>
</evidence>
<protein>
    <submittedName>
        <fullName evidence="4">ADP-ribosylglycohydrolase family protein</fullName>
    </submittedName>
</protein>
<dbReference type="InterPro" id="IPR036705">
    <property type="entry name" value="Ribosyl_crysJ1_sf"/>
</dbReference>
<dbReference type="GO" id="GO:0016787">
    <property type="term" value="F:hydrolase activity"/>
    <property type="evidence" value="ECO:0007669"/>
    <property type="project" value="UniProtKB-KW"/>
</dbReference>
<dbReference type="PANTHER" id="PTHR16222:SF24">
    <property type="entry name" value="ADP-RIBOSYLHYDROLASE ARH3"/>
    <property type="match status" value="1"/>
</dbReference>
<dbReference type="SUPFAM" id="SSF101478">
    <property type="entry name" value="ADP-ribosylglycohydrolase"/>
    <property type="match status" value="1"/>
</dbReference>
<feature type="binding site" evidence="3">
    <location>
        <position position="260"/>
    </location>
    <ligand>
        <name>Mg(2+)</name>
        <dbReference type="ChEBI" id="CHEBI:18420"/>
        <label>1</label>
    </ligand>
</feature>
<feature type="binding site" evidence="3">
    <location>
        <position position="261"/>
    </location>
    <ligand>
        <name>Mg(2+)</name>
        <dbReference type="ChEBI" id="CHEBI:18420"/>
        <label>1</label>
    </ligand>
</feature>
<dbReference type="OrthoDB" id="9798107at2"/>
<comment type="caution">
    <text evidence="4">The sequence shown here is derived from an EMBL/GenBank/DDBJ whole genome shotgun (WGS) entry which is preliminary data.</text>
</comment>
<evidence type="ECO:0000313" key="5">
    <source>
        <dbReference type="Proteomes" id="UP000306196"/>
    </source>
</evidence>
<dbReference type="Proteomes" id="UP000306196">
    <property type="component" value="Unassembled WGS sequence"/>
</dbReference>
<keyword evidence="5" id="KW-1185">Reference proteome</keyword>
<dbReference type="EMBL" id="VAUV01000006">
    <property type="protein sequence ID" value="TLD71230.1"/>
    <property type="molecule type" value="Genomic_DNA"/>
</dbReference>
<keyword evidence="2 4" id="KW-0378">Hydrolase</keyword>
<dbReference type="Gene3D" id="1.10.4080.10">
    <property type="entry name" value="ADP-ribosylation/Crystallin J1"/>
    <property type="match status" value="1"/>
</dbReference>
<dbReference type="Pfam" id="PF03747">
    <property type="entry name" value="ADP_ribosyl_GH"/>
    <property type="match status" value="1"/>
</dbReference>
<organism evidence="4 5">
    <name type="scientific">Phragmitibacter flavus</name>
    <dbReference type="NCBI Taxonomy" id="2576071"/>
    <lineage>
        <taxon>Bacteria</taxon>
        <taxon>Pseudomonadati</taxon>
        <taxon>Verrucomicrobiota</taxon>
        <taxon>Verrucomicrobiia</taxon>
        <taxon>Verrucomicrobiales</taxon>
        <taxon>Verrucomicrobiaceae</taxon>
        <taxon>Phragmitibacter</taxon>
    </lineage>
</organism>